<keyword evidence="9" id="KW-1185">Reference proteome</keyword>
<feature type="domain" description="Aminoacyl-transfer RNA synthetases class-II family profile" evidence="7">
    <location>
        <begin position="275"/>
        <end position="545"/>
    </location>
</feature>
<dbReference type="SUPFAM" id="SSF50249">
    <property type="entry name" value="Nucleic acid-binding proteins"/>
    <property type="match status" value="1"/>
</dbReference>
<dbReference type="SUPFAM" id="SSF55681">
    <property type="entry name" value="Class II aaRS and biotin synthetases"/>
    <property type="match status" value="1"/>
</dbReference>
<dbReference type="EMBL" id="RIBY02002367">
    <property type="protein sequence ID" value="KAH9818160.1"/>
    <property type="molecule type" value="Genomic_DNA"/>
</dbReference>
<reference evidence="8 9" key="2">
    <citation type="journal article" date="2021" name="Curr. Genet.">
        <title>Genetic response to nitrogen starvation in the aggressive Eucalyptus foliar pathogen Teratosphaeria destructans.</title>
        <authorList>
            <person name="Havenga M."/>
            <person name="Wingfield B.D."/>
            <person name="Wingfield M.J."/>
            <person name="Dreyer L.L."/>
            <person name="Roets F."/>
            <person name="Aylward J."/>
        </authorList>
    </citation>
    <scope>NUCLEOTIDE SEQUENCE [LARGE SCALE GENOMIC DNA]</scope>
    <source>
        <strain evidence="8">CMW44962</strain>
    </source>
</reference>
<evidence type="ECO:0000256" key="6">
    <source>
        <dbReference type="SAM" id="MobiDB-lite"/>
    </source>
</evidence>
<gene>
    <name evidence="8" type="ORF">Tdes44962_MAKER05453</name>
</gene>
<keyword evidence="2" id="KW-0547">Nucleotide-binding</keyword>
<keyword evidence="4" id="KW-0030">Aminoacyl-tRNA synthetase</keyword>
<evidence type="ECO:0000259" key="7">
    <source>
        <dbReference type="PROSITE" id="PS50862"/>
    </source>
</evidence>
<keyword evidence="3" id="KW-0067">ATP-binding</keyword>
<evidence type="ECO:0000256" key="1">
    <source>
        <dbReference type="ARBA" id="ARBA00022598"/>
    </source>
</evidence>
<dbReference type="Pfam" id="PF00152">
    <property type="entry name" value="tRNA-synt_2"/>
    <property type="match status" value="2"/>
</dbReference>
<sequence length="558" mass="62073">MAQPITRRLRPHLFHRLRTHHHHHHHPHPHPHSHLHHHTPAGRTFSAAHAPCQRGEKAGPATTHDYERRVGQLQADKQPLQDCYPRLPRRFAEKRRSIAQFRAQHETVAAGQTGHEIVTVVGRISSVRTAGSKLVFLDISDHPSTSLQAVCQLSHIPPDGSPHDFPSFRRIARRGDWYAITGHPHRTQRGELSVLATALPRLLSPSLHQIPDALDDPETRARNRHIDALVNPSALQPLLVRHHIERHLSTFLDARGFVKVQPPPILTGRGRRAVARAFDTEPPSSPSLRDRSRLPQRSVDATHNPEFSICEFYEAFATLDDLLTTTESLLADLESSLHLALPDLPAPATTLRGPYPRLEFLPTLESALNHRLPSLTSPTAQSDLHHLFLTHVPDALAHLPAHPTLPRLLDALSTLYLEPLCQSPTYITHHPAALSPLAKHFVCPRTGQTVAARAELFIRGREYANMYEEENSPFEQRRKLAEQVASSRAADGDEGGVLEHDGAAVDEAYVAALEWGLPPTGGWGCGVERLVMLFSGRDRIAEVLPFGTVRNVAGLGRR</sequence>
<feature type="region of interest" description="Disordered" evidence="6">
    <location>
        <begin position="19"/>
        <end position="62"/>
    </location>
</feature>
<dbReference type="PANTHER" id="PTHR42918">
    <property type="entry name" value="LYSYL-TRNA SYNTHETASE"/>
    <property type="match status" value="1"/>
</dbReference>
<evidence type="ECO:0000256" key="2">
    <source>
        <dbReference type="ARBA" id="ARBA00022741"/>
    </source>
</evidence>
<dbReference type="Gene3D" id="3.30.930.10">
    <property type="entry name" value="Bira Bifunctional Protein, Domain 2"/>
    <property type="match status" value="2"/>
</dbReference>
<dbReference type="GO" id="GO:0070154">
    <property type="term" value="P:mitochondrial lysyl-tRNA aminoacylation"/>
    <property type="evidence" value="ECO:0007669"/>
    <property type="project" value="TreeGrafter"/>
</dbReference>
<dbReference type="InterPro" id="IPR044136">
    <property type="entry name" value="Lys-tRNA-ligase_II_N"/>
</dbReference>
<dbReference type="InterPro" id="IPR004365">
    <property type="entry name" value="NA-bd_OB_tRNA"/>
</dbReference>
<dbReference type="PROSITE" id="PS50862">
    <property type="entry name" value="AA_TRNA_LIGASE_II"/>
    <property type="match status" value="1"/>
</dbReference>
<evidence type="ECO:0000313" key="8">
    <source>
        <dbReference type="EMBL" id="KAH9818160.1"/>
    </source>
</evidence>
<dbReference type="GO" id="GO:0004824">
    <property type="term" value="F:lysine-tRNA ligase activity"/>
    <property type="evidence" value="ECO:0007669"/>
    <property type="project" value="InterPro"/>
</dbReference>
<dbReference type="Pfam" id="PF01336">
    <property type="entry name" value="tRNA_anti-codon"/>
    <property type="match status" value="1"/>
</dbReference>
<evidence type="ECO:0000256" key="4">
    <source>
        <dbReference type="ARBA" id="ARBA00023146"/>
    </source>
</evidence>
<comment type="caution">
    <text evidence="8">The sequence shown here is derived from an EMBL/GenBank/DDBJ whole genome shotgun (WGS) entry which is preliminary data.</text>
</comment>
<dbReference type="GO" id="GO:0005524">
    <property type="term" value="F:ATP binding"/>
    <property type="evidence" value="ECO:0007669"/>
    <property type="project" value="UniProtKB-KW"/>
</dbReference>
<accession>A0A9W7VYP5</accession>
<dbReference type="InterPro" id="IPR012340">
    <property type="entry name" value="NA-bd_OB-fold"/>
</dbReference>
<protein>
    <recommendedName>
        <fullName evidence="5">Lysyl-tRNA synthetase</fullName>
    </recommendedName>
</protein>
<dbReference type="AlphaFoldDB" id="A0A9W7VYP5"/>
<dbReference type="CDD" id="cd04322">
    <property type="entry name" value="LysRS_N"/>
    <property type="match status" value="1"/>
</dbReference>
<feature type="compositionally biased region" description="Basic residues" evidence="6">
    <location>
        <begin position="19"/>
        <end position="40"/>
    </location>
</feature>
<proteinExistence type="predicted"/>
<dbReference type="InterPro" id="IPR018149">
    <property type="entry name" value="Lys-tRNA-synth_II_C"/>
</dbReference>
<evidence type="ECO:0000313" key="9">
    <source>
        <dbReference type="Proteomes" id="UP001138500"/>
    </source>
</evidence>
<dbReference type="GO" id="GO:0000049">
    <property type="term" value="F:tRNA binding"/>
    <property type="evidence" value="ECO:0007669"/>
    <property type="project" value="TreeGrafter"/>
</dbReference>
<feature type="region of interest" description="Disordered" evidence="6">
    <location>
        <begin position="269"/>
        <end position="299"/>
    </location>
</feature>
<dbReference type="Gene3D" id="2.40.50.140">
    <property type="entry name" value="Nucleic acid-binding proteins"/>
    <property type="match status" value="1"/>
</dbReference>
<evidence type="ECO:0000256" key="3">
    <source>
        <dbReference type="ARBA" id="ARBA00022840"/>
    </source>
</evidence>
<keyword evidence="1" id="KW-0436">Ligase</keyword>
<name>A0A9W7VYP5_9PEZI</name>
<dbReference type="PRINTS" id="PR00982">
    <property type="entry name" value="TRNASYNTHLYS"/>
</dbReference>
<dbReference type="InterPro" id="IPR004364">
    <property type="entry name" value="Aa-tRNA-synt_II"/>
</dbReference>
<dbReference type="GO" id="GO:0005739">
    <property type="term" value="C:mitochondrion"/>
    <property type="evidence" value="ECO:0007669"/>
    <property type="project" value="TreeGrafter"/>
</dbReference>
<reference evidence="8 9" key="1">
    <citation type="journal article" date="2018" name="IMA Fungus">
        <title>IMA Genome-F 10: Nine draft genome sequences of Claviceps purpurea s.lat., including C. arundinis, C. humidiphila, and C. cf. spartinae, pseudomolecules for the pitch canker pathogen Fusarium circinatum, draft genome of Davidsoniella eucalypti, Grosmannia galeiformis, Quambalaria eucalypti, and Teratosphaeria destructans.</title>
        <authorList>
            <person name="Wingfield B.D."/>
            <person name="Liu M."/>
            <person name="Nguyen H.D."/>
            <person name="Lane F.A."/>
            <person name="Morgan S.W."/>
            <person name="De Vos L."/>
            <person name="Wilken P.M."/>
            <person name="Duong T.A."/>
            <person name="Aylward J."/>
            <person name="Coetzee M.P."/>
            <person name="Dadej K."/>
            <person name="De Beer Z.W."/>
            <person name="Findlay W."/>
            <person name="Havenga M."/>
            <person name="Kolarik M."/>
            <person name="Menzies J.G."/>
            <person name="Naidoo K."/>
            <person name="Pochopski O."/>
            <person name="Shoukouhi P."/>
            <person name="Santana Q.C."/>
            <person name="Seifert K.A."/>
            <person name="Soal N."/>
            <person name="Steenkamp E.T."/>
            <person name="Tatham C.T."/>
            <person name="van der Nest M.A."/>
            <person name="Wingfield M.J."/>
        </authorList>
    </citation>
    <scope>NUCLEOTIDE SEQUENCE [LARGE SCALE GENOMIC DNA]</scope>
    <source>
        <strain evidence="8">CMW44962</strain>
    </source>
</reference>
<dbReference type="InterPro" id="IPR045864">
    <property type="entry name" value="aa-tRNA-synth_II/BPL/LPL"/>
</dbReference>
<dbReference type="Proteomes" id="UP001138500">
    <property type="component" value="Unassembled WGS sequence"/>
</dbReference>
<dbReference type="InterPro" id="IPR006195">
    <property type="entry name" value="aa-tRNA-synth_II"/>
</dbReference>
<dbReference type="OrthoDB" id="21243at2759"/>
<evidence type="ECO:0000256" key="5">
    <source>
        <dbReference type="ARBA" id="ARBA00030563"/>
    </source>
</evidence>
<dbReference type="PANTHER" id="PTHR42918:SF5">
    <property type="entry name" value="LYSINE--TRNA LIGASE, MITOCHONDRIAL"/>
    <property type="match status" value="1"/>
</dbReference>
<organism evidence="8 9">
    <name type="scientific">Teratosphaeria destructans</name>
    <dbReference type="NCBI Taxonomy" id="418781"/>
    <lineage>
        <taxon>Eukaryota</taxon>
        <taxon>Fungi</taxon>
        <taxon>Dikarya</taxon>
        <taxon>Ascomycota</taxon>
        <taxon>Pezizomycotina</taxon>
        <taxon>Dothideomycetes</taxon>
        <taxon>Dothideomycetidae</taxon>
        <taxon>Mycosphaerellales</taxon>
        <taxon>Teratosphaeriaceae</taxon>
        <taxon>Teratosphaeria</taxon>
    </lineage>
</organism>